<comment type="subcellular location">
    <subcellularLocation>
        <location evidence="1">Membrane</location>
    </subcellularLocation>
</comment>
<sequence length="746" mass="83159">MKKHRTTHFMSSIYMIIFVALFLIITGRFMYIQATGEVSGVSLDEWADKQRTASYTMNSERGKIYDKNGMVLAYDRPTYRMYAILDEAYSENAEEPLHVSNAQETAEKLAPLLDVEEEEIQKPLQNGIDNNRFQVEFGQIGKQISKQTKDEIEDLNIPGIKFEEEPMRYYPNGMFASHIIGFAREEEKETDEGIEHNITGVTGMEDVMNDILGGKDGYISYQRDIYNKKLLDPSEVIQLPEDGDDIYLTIDQKIQTLLEDVMTQADEKYNPTKMNAIIMDPKSGEIVAMSSRPSYNPNNPTDVENWYNDPISTPFEPGSTMKIFTWAAAIEEGVYNGSEGFKSGTYQPNEKIRPIGDHNNGEGWGTISYDEGFERSSNVAASKLLWEKLDTESYYEYLQAFGFEEPTGIDLPGEAVGKISYNWPSDKLRTAFGQSSTVTPIQQMKAASAIVNGGKMVKPYVVDKVVDSSSGDTISETEQEYVGQPISEETAEQMKELMSSVVNGEHGTGKPYQLEDYMVGGKTGTAEIPNPDGGGYLQGKENYVFSFLGMAPIDDPQLMVYVSIQQPELEPDESGSTPLSFIFKNVVENSLHYMDINPEKNEAPDINQMEMPEVVNESTSEVENEMSEIGLNTVVIGEGSKILASSIEAGSSVLPNEKVILVTDEPTMPDIKGWSLREVMILANLLDLQVESFGSGYVTTQNIDVGNPLRSGDYLGVELEEPNSTSENEEPQEEENEEETGEGESE</sequence>
<evidence type="ECO:0000256" key="3">
    <source>
        <dbReference type="ARBA" id="ARBA00007171"/>
    </source>
</evidence>
<comment type="pathway">
    <text evidence="2">Cell wall biogenesis; peptidoglycan biosynthesis.</text>
</comment>
<dbReference type="CDD" id="cd06575">
    <property type="entry name" value="PASTA_Pbp2x-like_2"/>
    <property type="match status" value="1"/>
</dbReference>
<feature type="transmembrane region" description="Helical" evidence="8">
    <location>
        <begin position="12"/>
        <end position="31"/>
    </location>
</feature>
<dbReference type="InterPro" id="IPR050515">
    <property type="entry name" value="Beta-lactam/transpept"/>
</dbReference>
<dbReference type="RefSeq" id="WP_317957951.1">
    <property type="nucleotide sequence ID" value="NZ_BSKO01000001.1"/>
</dbReference>
<dbReference type="SMART" id="SM00740">
    <property type="entry name" value="PASTA"/>
    <property type="match status" value="2"/>
</dbReference>
<dbReference type="Gene3D" id="3.30.70.2110">
    <property type="match status" value="1"/>
</dbReference>
<evidence type="ECO:0000256" key="7">
    <source>
        <dbReference type="SAM" id="MobiDB-lite"/>
    </source>
</evidence>
<keyword evidence="8" id="KW-0812">Transmembrane</keyword>
<evidence type="ECO:0000256" key="2">
    <source>
        <dbReference type="ARBA" id="ARBA00004752"/>
    </source>
</evidence>
<name>A0ABQ5TG96_9BACI</name>
<dbReference type="EC" id="3.4.16.4" evidence="4"/>
<dbReference type="InterPro" id="IPR036138">
    <property type="entry name" value="PBP_dimer_sf"/>
</dbReference>
<keyword evidence="8" id="KW-1133">Transmembrane helix</keyword>
<organism evidence="10 11">
    <name type="scientific">Oceanobacillus kimchii</name>
    <dbReference type="NCBI Taxonomy" id="746691"/>
    <lineage>
        <taxon>Bacteria</taxon>
        <taxon>Bacillati</taxon>
        <taxon>Bacillota</taxon>
        <taxon>Bacilli</taxon>
        <taxon>Bacillales</taxon>
        <taxon>Bacillaceae</taxon>
        <taxon>Oceanobacillus</taxon>
    </lineage>
</organism>
<comment type="catalytic activity">
    <reaction evidence="6">
        <text>Preferential cleavage: (Ac)2-L-Lys-D-Ala-|-D-Ala. Also transpeptidation of peptidyl-alanyl moieties that are N-acyl substituents of D-alanine.</text>
        <dbReference type="EC" id="3.4.16.4"/>
    </reaction>
</comment>
<dbReference type="PANTHER" id="PTHR30627:SF26">
    <property type="entry name" value="PENICILLIN-BINDING PROTEIN 2B"/>
    <property type="match status" value="1"/>
</dbReference>
<evidence type="ECO:0000256" key="8">
    <source>
        <dbReference type="SAM" id="Phobius"/>
    </source>
</evidence>
<reference evidence="10 11" key="1">
    <citation type="submission" date="2023-02" db="EMBL/GenBank/DDBJ databases">
        <title>Oceanobacillus kimchii IFOP_LL358 isolated form Alexandrium catenella lab strain.</title>
        <authorList>
            <person name="Gajardo G."/>
            <person name="Ueki S."/>
            <person name="Maruyama F."/>
        </authorList>
    </citation>
    <scope>NUCLEOTIDE SEQUENCE [LARGE SCALE GENOMIC DNA]</scope>
    <source>
        <strain evidence="10 11">IFOP_LL358</strain>
    </source>
</reference>
<evidence type="ECO:0000256" key="5">
    <source>
        <dbReference type="ARBA" id="ARBA00023136"/>
    </source>
</evidence>
<feature type="domain" description="PASTA" evidence="9">
    <location>
        <begin position="605"/>
        <end position="665"/>
    </location>
</feature>
<dbReference type="SUPFAM" id="SSF56601">
    <property type="entry name" value="beta-lactamase/transpeptidase-like"/>
    <property type="match status" value="1"/>
</dbReference>
<dbReference type="EMBL" id="BSKO01000001">
    <property type="protein sequence ID" value="GLO65901.1"/>
    <property type="molecule type" value="Genomic_DNA"/>
</dbReference>
<dbReference type="CDD" id="cd06576">
    <property type="entry name" value="PASTA_Pbp2x-like_1"/>
    <property type="match status" value="1"/>
</dbReference>
<dbReference type="SUPFAM" id="SSF54184">
    <property type="entry name" value="Penicillin-binding protein 2x (pbp-2x), c-terminal domain"/>
    <property type="match status" value="2"/>
</dbReference>
<gene>
    <name evidence="10" type="ORF">MACH08_16850</name>
</gene>
<protein>
    <recommendedName>
        <fullName evidence="4">serine-type D-Ala-D-Ala carboxypeptidase</fullName>
        <ecNumber evidence="4">3.4.16.4</ecNumber>
    </recommendedName>
</protein>
<keyword evidence="11" id="KW-1185">Reference proteome</keyword>
<dbReference type="Pfam" id="PF03717">
    <property type="entry name" value="PBP_dimer"/>
    <property type="match status" value="1"/>
</dbReference>
<evidence type="ECO:0000256" key="6">
    <source>
        <dbReference type="ARBA" id="ARBA00034000"/>
    </source>
</evidence>
<dbReference type="SUPFAM" id="SSF56519">
    <property type="entry name" value="Penicillin binding protein dimerisation domain"/>
    <property type="match status" value="1"/>
</dbReference>
<dbReference type="Pfam" id="PF03793">
    <property type="entry name" value="PASTA"/>
    <property type="match status" value="2"/>
</dbReference>
<evidence type="ECO:0000313" key="11">
    <source>
        <dbReference type="Proteomes" id="UP001275436"/>
    </source>
</evidence>
<dbReference type="Gene3D" id="3.40.710.10">
    <property type="entry name" value="DD-peptidase/beta-lactamase superfamily"/>
    <property type="match status" value="1"/>
</dbReference>
<evidence type="ECO:0000259" key="9">
    <source>
        <dbReference type="PROSITE" id="PS51178"/>
    </source>
</evidence>
<dbReference type="InterPro" id="IPR005543">
    <property type="entry name" value="PASTA_dom"/>
</dbReference>
<feature type="region of interest" description="Disordered" evidence="7">
    <location>
        <begin position="700"/>
        <end position="746"/>
    </location>
</feature>
<dbReference type="PROSITE" id="PS51178">
    <property type="entry name" value="PASTA"/>
    <property type="match status" value="1"/>
</dbReference>
<accession>A0ABQ5TG96</accession>
<comment type="similarity">
    <text evidence="3">Belongs to the transpeptidase family.</text>
</comment>
<dbReference type="Gene3D" id="3.90.1310.10">
    <property type="entry name" value="Penicillin-binding protein 2a (Domain 2)"/>
    <property type="match status" value="1"/>
</dbReference>
<dbReference type="Gene3D" id="2.20.70.70">
    <property type="match status" value="1"/>
</dbReference>
<keyword evidence="5 8" id="KW-0472">Membrane</keyword>
<evidence type="ECO:0000313" key="10">
    <source>
        <dbReference type="EMBL" id="GLO65901.1"/>
    </source>
</evidence>
<evidence type="ECO:0000256" key="4">
    <source>
        <dbReference type="ARBA" id="ARBA00012448"/>
    </source>
</evidence>
<feature type="compositionally biased region" description="Acidic residues" evidence="7">
    <location>
        <begin position="727"/>
        <end position="746"/>
    </location>
</feature>
<evidence type="ECO:0000256" key="1">
    <source>
        <dbReference type="ARBA" id="ARBA00004370"/>
    </source>
</evidence>
<dbReference type="InterPro" id="IPR005311">
    <property type="entry name" value="PBP_dimer"/>
</dbReference>
<proteinExistence type="inferred from homology"/>
<comment type="caution">
    <text evidence="10">The sequence shown here is derived from an EMBL/GenBank/DDBJ whole genome shotgun (WGS) entry which is preliminary data.</text>
</comment>
<dbReference type="InterPro" id="IPR001460">
    <property type="entry name" value="PCN-bd_Tpept"/>
</dbReference>
<dbReference type="Proteomes" id="UP001275436">
    <property type="component" value="Unassembled WGS sequence"/>
</dbReference>
<dbReference type="Pfam" id="PF00905">
    <property type="entry name" value="Transpeptidase"/>
    <property type="match status" value="1"/>
</dbReference>
<dbReference type="InterPro" id="IPR012338">
    <property type="entry name" value="Beta-lactam/transpept-like"/>
</dbReference>
<dbReference type="PANTHER" id="PTHR30627">
    <property type="entry name" value="PEPTIDOGLYCAN D,D-TRANSPEPTIDASE"/>
    <property type="match status" value="1"/>
</dbReference>